<feature type="active site" description="Proton acceptor" evidence="4">
    <location>
        <position position="180"/>
    </location>
</feature>
<protein>
    <submittedName>
        <fullName evidence="9">Malate dehydrogenase</fullName>
    </submittedName>
</protein>
<reference evidence="9 10" key="1">
    <citation type="journal article" date="2014" name="Genome Announc.">
        <title>Draft Genome Sequence of the Iron-Oxidizing, Acidophilic, and Halotolerant 'Thiobacillus prosperus' Type Strain DSM 5130.</title>
        <authorList>
            <person name="Ossandon F.J."/>
            <person name="Cardenas J.P."/>
            <person name="Corbett M."/>
            <person name="Quatrini R."/>
            <person name="Holmes D.S."/>
            <person name="Watkin E."/>
        </authorList>
    </citation>
    <scope>NUCLEOTIDE SEQUENCE [LARGE SCALE GENOMIC DNA]</scope>
    <source>
        <strain evidence="9 10">DSM 5130</strain>
    </source>
</reference>
<proteinExistence type="inferred from homology"/>
<gene>
    <name evidence="9" type="ORF">Thpro_020227</name>
</gene>
<dbReference type="Pfam" id="PF00056">
    <property type="entry name" value="Ldh_1_N"/>
    <property type="match status" value="1"/>
</dbReference>
<dbReference type="STRING" id="160660.BJI67_08925"/>
<dbReference type="SUPFAM" id="SSF51735">
    <property type="entry name" value="NAD(P)-binding Rossmann-fold domains"/>
    <property type="match status" value="1"/>
</dbReference>
<dbReference type="OrthoDB" id="9802969at2"/>
<dbReference type="Pfam" id="PF02866">
    <property type="entry name" value="Ldh_1_C"/>
    <property type="match status" value="1"/>
</dbReference>
<dbReference type="InterPro" id="IPR036291">
    <property type="entry name" value="NAD(P)-bd_dom_sf"/>
</dbReference>
<dbReference type="PANTHER" id="PTHR43128">
    <property type="entry name" value="L-2-HYDROXYCARBOXYLATE DEHYDROGENASE (NAD(P)(+))"/>
    <property type="match status" value="1"/>
</dbReference>
<comment type="function">
    <text evidence="1">Catalyzes the reversible oxidation of malate to oxaloacetate.</text>
</comment>
<evidence type="ECO:0000259" key="8">
    <source>
        <dbReference type="Pfam" id="PF02866"/>
    </source>
</evidence>
<evidence type="ECO:0000256" key="1">
    <source>
        <dbReference type="ARBA" id="ARBA00003966"/>
    </source>
</evidence>
<dbReference type="Proteomes" id="UP000029273">
    <property type="component" value="Unassembled WGS sequence"/>
</dbReference>
<dbReference type="RefSeq" id="WP_038087145.1">
    <property type="nucleotide sequence ID" value="NZ_JQSG02000001.1"/>
</dbReference>
<organism evidence="9 10">
    <name type="scientific">Acidihalobacter prosperus</name>
    <dbReference type="NCBI Taxonomy" id="160660"/>
    <lineage>
        <taxon>Bacteria</taxon>
        <taxon>Pseudomonadati</taxon>
        <taxon>Pseudomonadota</taxon>
        <taxon>Gammaproteobacteria</taxon>
        <taxon>Chromatiales</taxon>
        <taxon>Ectothiorhodospiraceae</taxon>
        <taxon>Acidihalobacter</taxon>
    </lineage>
</organism>
<feature type="binding site" evidence="5">
    <location>
        <begin position="7"/>
        <end position="13"/>
    </location>
    <ligand>
        <name>NAD(+)</name>
        <dbReference type="ChEBI" id="CHEBI:57540"/>
    </ligand>
</feature>
<dbReference type="PRINTS" id="PR00086">
    <property type="entry name" value="LLDHDRGNASE"/>
</dbReference>
<dbReference type="PIRSF" id="PIRSF000102">
    <property type="entry name" value="Lac_mal_DH"/>
    <property type="match status" value="1"/>
</dbReference>
<dbReference type="InterPro" id="IPR022383">
    <property type="entry name" value="Lactate/malate_DH_C"/>
</dbReference>
<dbReference type="GO" id="GO:0006089">
    <property type="term" value="P:lactate metabolic process"/>
    <property type="evidence" value="ECO:0007669"/>
    <property type="project" value="TreeGrafter"/>
</dbReference>
<feature type="domain" description="Lactate/malate dehydrogenase C-terminal" evidence="8">
    <location>
        <begin position="267"/>
        <end position="336"/>
    </location>
</feature>
<keyword evidence="10" id="KW-1185">Reference proteome</keyword>
<dbReference type="SUPFAM" id="SSF56327">
    <property type="entry name" value="LDH C-terminal domain-like"/>
    <property type="match status" value="1"/>
</dbReference>
<feature type="binding site" evidence="5">
    <location>
        <begin position="125"/>
        <end position="127"/>
    </location>
    <ligand>
        <name>NAD(+)</name>
        <dbReference type="ChEBI" id="CHEBI:57540"/>
    </ligand>
</feature>
<dbReference type="InterPro" id="IPR001557">
    <property type="entry name" value="L-lactate/malate_DH"/>
</dbReference>
<dbReference type="PANTHER" id="PTHR43128:SF16">
    <property type="entry name" value="L-LACTATE DEHYDROGENASE"/>
    <property type="match status" value="1"/>
</dbReference>
<accession>A0A1A6C7H2</accession>
<evidence type="ECO:0000256" key="5">
    <source>
        <dbReference type="PIRSR" id="PIRSR000102-3"/>
    </source>
</evidence>
<keyword evidence="3 5" id="KW-0520">NAD</keyword>
<dbReference type="InterPro" id="IPR001236">
    <property type="entry name" value="Lactate/malate_DH_N"/>
</dbReference>
<dbReference type="Gene3D" id="3.90.110.10">
    <property type="entry name" value="Lactate dehydrogenase/glycoside hydrolase, family 4, C-terminal"/>
    <property type="match status" value="1"/>
</dbReference>
<keyword evidence="2 6" id="KW-0560">Oxidoreductase</keyword>
<evidence type="ECO:0000256" key="4">
    <source>
        <dbReference type="PIRSR" id="PIRSR000102-1"/>
    </source>
</evidence>
<sequence>MNIAVIGATGLTGHHVVTQLILKGLAGPMDRIQLVGRRSAEARLRGMVADIRDAFFEAAPELDITLSPNDIAAELIVFAAGVTLPTDSHAPMTRDALAQANLPLFESYARAIAQHGHGHELVLMVSNPVELGVAVFARHLGRHRVFGMGAYQDTLRFRREIAGELGLTRQRVEAYMLGEHGSGLVPAWSALRLHGFDAEETRQLKKRLRRGLDSAHYAEALAAETRRVRELIERDDLAEAFRHVGTLPADLRVGLAPFATHYSGAKTAVATANATVDMLRVMLSGHQAVMAAQVALEGEWLEIDTVLGVPVLVGHQGWASVHPVPLDAHEHAQLCAVGRSVGDKLREWEAAA</sequence>
<evidence type="ECO:0000313" key="9">
    <source>
        <dbReference type="EMBL" id="OBS10511.1"/>
    </source>
</evidence>
<comment type="similarity">
    <text evidence="6">Belongs to the LDH/MDH superfamily.</text>
</comment>
<feature type="binding site" evidence="5">
    <location>
        <position position="101"/>
    </location>
    <ligand>
        <name>NAD(+)</name>
        <dbReference type="ChEBI" id="CHEBI:57540"/>
    </ligand>
</feature>
<dbReference type="InterPro" id="IPR015955">
    <property type="entry name" value="Lactate_DH/Glyco_Ohase_4_C"/>
</dbReference>
<evidence type="ECO:0000256" key="6">
    <source>
        <dbReference type="RuleBase" id="RU003369"/>
    </source>
</evidence>
<dbReference type="Gene3D" id="3.40.50.720">
    <property type="entry name" value="NAD(P)-binding Rossmann-like Domain"/>
    <property type="match status" value="1"/>
</dbReference>
<dbReference type="AlphaFoldDB" id="A0A1A6C7H2"/>
<dbReference type="GO" id="GO:0004459">
    <property type="term" value="F:L-lactate dehydrogenase (NAD+) activity"/>
    <property type="evidence" value="ECO:0007669"/>
    <property type="project" value="TreeGrafter"/>
</dbReference>
<name>A0A1A6C7H2_9GAMM</name>
<dbReference type="EMBL" id="JQSG02000001">
    <property type="protein sequence ID" value="OBS10511.1"/>
    <property type="molecule type" value="Genomic_DNA"/>
</dbReference>
<feature type="domain" description="Lactate/malate dehydrogenase N-terminal" evidence="7">
    <location>
        <begin position="1"/>
        <end position="140"/>
    </location>
</feature>
<evidence type="ECO:0000259" key="7">
    <source>
        <dbReference type="Pfam" id="PF00056"/>
    </source>
</evidence>
<evidence type="ECO:0000256" key="3">
    <source>
        <dbReference type="ARBA" id="ARBA00023027"/>
    </source>
</evidence>
<comment type="caution">
    <text evidence="9">The sequence shown here is derived from an EMBL/GenBank/DDBJ whole genome shotgun (WGS) entry which is preliminary data.</text>
</comment>
<evidence type="ECO:0000256" key="2">
    <source>
        <dbReference type="ARBA" id="ARBA00023002"/>
    </source>
</evidence>
<evidence type="ECO:0000313" key="10">
    <source>
        <dbReference type="Proteomes" id="UP000029273"/>
    </source>
</evidence>